<feature type="signal peptide" evidence="9">
    <location>
        <begin position="1"/>
        <end position="27"/>
    </location>
</feature>
<dbReference type="PANTHER" id="PTHR40088">
    <property type="entry name" value="PECTATE LYASE (EUROFUNG)"/>
    <property type="match status" value="1"/>
</dbReference>
<reference evidence="12" key="1">
    <citation type="submission" date="2016-05" db="EMBL/GenBank/DDBJ databases">
        <title>Paenibacillus oryzae. sp. nov., isolated from the rice root.</title>
        <authorList>
            <person name="Zhang J."/>
            <person name="Zhang X."/>
        </authorList>
    </citation>
    <scope>NUCLEOTIDE SEQUENCE [LARGE SCALE GENOMIC DNA]</scope>
    <source>
        <strain evidence="12">KCTC13222</strain>
    </source>
</reference>
<dbReference type="InterPro" id="IPR011050">
    <property type="entry name" value="Pectin_lyase_fold/virulence"/>
</dbReference>
<keyword evidence="6" id="KW-0106">Calcium</keyword>
<evidence type="ECO:0000256" key="8">
    <source>
        <dbReference type="ARBA" id="ARBA00038263"/>
    </source>
</evidence>
<organism evidence="11 12">
    <name type="scientific">Paenibacillus pectinilyticus</name>
    <dbReference type="NCBI Taxonomy" id="512399"/>
    <lineage>
        <taxon>Bacteria</taxon>
        <taxon>Bacillati</taxon>
        <taxon>Bacillota</taxon>
        <taxon>Bacilli</taxon>
        <taxon>Bacillales</taxon>
        <taxon>Paenibacillaceae</taxon>
        <taxon>Paenibacillus</taxon>
    </lineage>
</organism>
<dbReference type="InterPro" id="IPR001119">
    <property type="entry name" value="SLH_dom"/>
</dbReference>
<dbReference type="GO" id="GO:0046872">
    <property type="term" value="F:metal ion binding"/>
    <property type="evidence" value="ECO:0007669"/>
    <property type="project" value="UniProtKB-KW"/>
</dbReference>
<dbReference type="InterPro" id="IPR012334">
    <property type="entry name" value="Pectin_lyas_fold"/>
</dbReference>
<dbReference type="Pfam" id="PF25850">
    <property type="entry name" value="PelX_Ig"/>
    <property type="match status" value="1"/>
</dbReference>
<dbReference type="InterPro" id="IPR058953">
    <property type="entry name" value="PelX-like_N"/>
</dbReference>
<dbReference type="OrthoDB" id="8660908at2"/>
<keyword evidence="12" id="KW-1185">Reference proteome</keyword>
<dbReference type="GO" id="GO:0016837">
    <property type="term" value="F:carbon-oxygen lyase activity, acting on polysaccharides"/>
    <property type="evidence" value="ECO:0007669"/>
    <property type="project" value="TreeGrafter"/>
</dbReference>
<feature type="domain" description="SLH" evidence="10">
    <location>
        <begin position="1599"/>
        <end position="1658"/>
    </location>
</feature>
<evidence type="ECO:0000256" key="9">
    <source>
        <dbReference type="SAM" id="SignalP"/>
    </source>
</evidence>
<evidence type="ECO:0000256" key="3">
    <source>
        <dbReference type="ARBA" id="ARBA00022525"/>
    </source>
</evidence>
<dbReference type="STRING" id="512399.A8709_16980"/>
<feature type="domain" description="SLH" evidence="10">
    <location>
        <begin position="1662"/>
        <end position="1723"/>
    </location>
</feature>
<dbReference type="GO" id="GO:0005576">
    <property type="term" value="C:extracellular region"/>
    <property type="evidence" value="ECO:0007669"/>
    <property type="project" value="UniProtKB-SubCell"/>
</dbReference>
<name>A0A1C1A215_9BACL</name>
<feature type="chain" id="PRO_5008649781" description="SLH domain-containing protein" evidence="9">
    <location>
        <begin position="28"/>
        <end position="1723"/>
    </location>
</feature>
<evidence type="ECO:0000256" key="5">
    <source>
        <dbReference type="ARBA" id="ARBA00022729"/>
    </source>
</evidence>
<keyword evidence="7" id="KW-0456">Lyase</keyword>
<dbReference type="Pfam" id="PF07523">
    <property type="entry name" value="Big_3"/>
    <property type="match status" value="2"/>
</dbReference>
<comment type="similarity">
    <text evidence="8">Belongs to the polysaccharide lyase 9 family.</text>
</comment>
<comment type="subcellular location">
    <subcellularLocation>
        <location evidence="2">Secreted</location>
    </subcellularLocation>
</comment>
<keyword evidence="4" id="KW-0479">Metal-binding</keyword>
<evidence type="ECO:0000256" key="1">
    <source>
        <dbReference type="ARBA" id="ARBA00001913"/>
    </source>
</evidence>
<dbReference type="InterPro" id="IPR052052">
    <property type="entry name" value="Polysaccharide_Lyase_9"/>
</dbReference>
<keyword evidence="3" id="KW-0964">Secreted</keyword>
<evidence type="ECO:0000256" key="6">
    <source>
        <dbReference type="ARBA" id="ARBA00022837"/>
    </source>
</evidence>
<comment type="caution">
    <text evidence="11">The sequence shown here is derived from an EMBL/GenBank/DDBJ whole genome shotgun (WGS) entry which is preliminary data.</text>
</comment>
<dbReference type="InterPro" id="IPR022038">
    <property type="entry name" value="Ig-like_bact"/>
</dbReference>
<evidence type="ECO:0000313" key="11">
    <source>
        <dbReference type="EMBL" id="OCT14566.1"/>
    </source>
</evidence>
<evidence type="ECO:0000256" key="2">
    <source>
        <dbReference type="ARBA" id="ARBA00004613"/>
    </source>
</evidence>
<dbReference type="SUPFAM" id="SSF51126">
    <property type="entry name" value="Pectin lyase-like"/>
    <property type="match status" value="1"/>
</dbReference>
<dbReference type="Gene3D" id="2.60.40.3630">
    <property type="match status" value="4"/>
</dbReference>
<evidence type="ECO:0000256" key="7">
    <source>
        <dbReference type="ARBA" id="ARBA00023239"/>
    </source>
</evidence>
<dbReference type="InterPro" id="IPR058863">
    <property type="entry name" value="PelX-like_Ig"/>
</dbReference>
<evidence type="ECO:0000256" key="4">
    <source>
        <dbReference type="ARBA" id="ARBA00022723"/>
    </source>
</evidence>
<evidence type="ECO:0000313" key="12">
    <source>
        <dbReference type="Proteomes" id="UP000093309"/>
    </source>
</evidence>
<dbReference type="RefSeq" id="WP_065852922.1">
    <property type="nucleotide sequence ID" value="NZ_LYPC01000019.1"/>
</dbReference>
<feature type="domain" description="SLH" evidence="10">
    <location>
        <begin position="1535"/>
        <end position="1598"/>
    </location>
</feature>
<proteinExistence type="inferred from homology"/>
<dbReference type="EMBL" id="LYPC01000019">
    <property type="protein sequence ID" value="OCT14566.1"/>
    <property type="molecule type" value="Genomic_DNA"/>
</dbReference>
<dbReference type="Proteomes" id="UP000093309">
    <property type="component" value="Unassembled WGS sequence"/>
</dbReference>
<dbReference type="Pfam" id="PF25849">
    <property type="entry name" value="PelX_N"/>
    <property type="match status" value="1"/>
</dbReference>
<dbReference type="Gene3D" id="2.160.20.10">
    <property type="entry name" value="Single-stranded right-handed beta-helix, Pectin lyase-like"/>
    <property type="match status" value="1"/>
</dbReference>
<protein>
    <recommendedName>
        <fullName evidence="10">SLH domain-containing protein</fullName>
    </recommendedName>
</protein>
<dbReference type="PROSITE" id="PS51272">
    <property type="entry name" value="SLH"/>
    <property type="match status" value="3"/>
</dbReference>
<keyword evidence="5 9" id="KW-0732">Signal</keyword>
<dbReference type="Pfam" id="PF00395">
    <property type="entry name" value="SLH"/>
    <property type="match status" value="3"/>
</dbReference>
<sequence length="1723" mass="184369">MRTNKRFIALWMAVCLVIAMLPTAALAADPPAGMINIPNTSAWQGSVFGDVGGLDKITSTNFGITENANGNVDLRAENDRGKISSSTSASEGMAYYFRTIQPMDNFEFSAKVKVNKWTANSQVSFGIMLRQNKLDNDNVSAYTGDYVAVGALDQKMEAFYKQGAFNATTNPVKKITTFTSPAPSKDNEYILSIKKVGDVYRVRIGDETTIIDNFTGSLAYAGLYAARNTAVTFSNISFQKDTRAPSQLRLDTSTVKTDYFVSDTLDLTGLKVTAVYPDLHEDELTASDYLVTGFDNRTAGDRAVTIHFNGQTASIPLHFKPLVVTGMGITYLPAKTEYYVGEYLDPQGLSVRGQYNGAGDWAELASNQYTISVPAGNATVTGATYKLTTPGTTVVTVRSTVTDATYTTFPITVRDAQMTDLVIREMPVKRNYFVGDTFTPAGLVLYAQYSDGTEERLLRSEYTISGVTVSDMSTAGTKTLTVSSYKGTATKSFTIEVKQPVVTGIHVAQYPQTTYEVDQDLDLTSLAIVKQYDNGDKVAMPSNQYEVIDTAFDKTKPGVYALQIKPVDISIPPISLPVTVRELKTYEWKSIRFGQSSAESTNKVIVNDAAHTVQLIALEGGGKITGDHDGISFYYTELDPTKDNFELSANIKVSAYAKEPQDGQESFGIMARDAIGTPGDSSVFASNIAAIGGYSGATTKQNGTQLFVRTGVTTPNGAGSLGVQSKMLNAVKPTVSTTYPAMDYKLTLIKTNNGFSGRLNNGTTESFFVPDIMKVQDQDKMYVGFYVARLATIEVSDINLKVSAAETDQPMEVPAPLPVTPDVNFKGLTQTSNTAYALGLNANVNGTVTIKQGETVLASNLALSAGTTFTLNTTVTANTYTNFSAAFVPDDKQYLTSYDQIVKNVTVDMKTYVDEGDIYVSPTALKNDGGDGTIAHPLDLDTAVAYVRPGQKVLLLDGRYVRNAKIDIPRGNDGTSTANKYLVAAPGAKPIIDFDKKTEGVVFSGSYWHVIGIDFTRTAGNTKGFTIGGSNNIVESSRFYANGDTGLQISRTDESDARELWPSNNLILNCESYDNADPSNNNADGFAAKLTAGTGNVFRGDIAHNNIDDGWDLYTKAGTGAIGSVLIEDSIAYHNGTLTNGSVGAGDKNGFKLGGEGIHVPHVIRNSLAFENGAYGFASNSNPGVRAESTNIAYNNAKGNLNFTTYTGITTDFRIDGFISYQKDYTAKDNYPAALNSATNYMWNGTKSVNQSGAQLTAANFASLVPVLPYERDETGAIIKGSFLRYIPSVTETSGSGAVIIPAERVKTVPDGVQITGNPTSVVVDGKTMASVTIADKDLAQALSLLKQQTGDAKSLVVEVSDPASTVAQLVIPAGVLQTEGAELSTDTILSMRANRVTYNLPLKAIDLHDLAKTLGANVPGITLRIVIEQGSGESEASLRANLEGRGMTLLGHAVTFTVVAEANGKQVVVEDFGSTYVTRSVIMDGALDPNQSTAVWIHPETGEATFVPAIFTTLIGQTTVTMKRPGNSLYAVVQSVQSFDDMKAHWAQSDVELLASKGVIQGTAAGTYSPDASITRAEFAALLVRTLGLKEAGASDTFNDVSAGSWYAGSVSAAVQAGLINGFEDATFRPNERITREQMAVLMTRAMAFAGAQVPVDLQNLAAFADADQAGAWSREALAQAVHAGIMRGVTDTSLYPRADATRAEAAAMLKRFLKAVHFINE</sequence>
<evidence type="ECO:0000259" key="10">
    <source>
        <dbReference type="PROSITE" id="PS51272"/>
    </source>
</evidence>
<accession>A0A1C1A215</accession>
<dbReference type="PANTHER" id="PTHR40088:SF1">
    <property type="entry name" value="PECTATE LYASE PEL9"/>
    <property type="match status" value="1"/>
</dbReference>
<comment type="cofactor">
    <cofactor evidence="1">
        <name>Ca(2+)</name>
        <dbReference type="ChEBI" id="CHEBI:29108"/>
    </cofactor>
</comment>
<gene>
    <name evidence="11" type="ORF">A8709_16980</name>
</gene>